<dbReference type="VEuPathDB" id="TriTrypDB:LpyrH10_17_0560"/>
<evidence type="ECO:0000256" key="1">
    <source>
        <dbReference type="SAM" id="Coils"/>
    </source>
</evidence>
<dbReference type="RefSeq" id="XP_015655655.1">
    <property type="nucleotide sequence ID" value="XM_015805649.1"/>
</dbReference>
<accession>A0A0M9FWB2</accession>
<dbReference type="GeneID" id="26907410"/>
<dbReference type="OrthoDB" id="265550at2759"/>
<feature type="region of interest" description="Disordered" evidence="2">
    <location>
        <begin position="187"/>
        <end position="225"/>
    </location>
</feature>
<keyword evidence="4" id="KW-1185">Reference proteome</keyword>
<keyword evidence="1" id="KW-0175">Coiled coil</keyword>
<gene>
    <name evidence="3" type="ORF">ABB37_07124</name>
</gene>
<protein>
    <submittedName>
        <fullName evidence="3">Uncharacterized protein</fullName>
    </submittedName>
</protein>
<evidence type="ECO:0000256" key="2">
    <source>
        <dbReference type="SAM" id="MobiDB-lite"/>
    </source>
</evidence>
<feature type="region of interest" description="Disordered" evidence="2">
    <location>
        <begin position="351"/>
        <end position="374"/>
    </location>
</feature>
<proteinExistence type="predicted"/>
<comment type="caution">
    <text evidence="3">The sequence shown here is derived from an EMBL/GenBank/DDBJ whole genome shotgun (WGS) entry which is preliminary data.</text>
</comment>
<reference evidence="3 4" key="1">
    <citation type="submission" date="2015-07" db="EMBL/GenBank/DDBJ databases">
        <title>High-quality genome of monoxenous trypanosomatid Leptomonas pyrrhocoris.</title>
        <authorList>
            <person name="Flegontov P."/>
            <person name="Butenko A."/>
            <person name="Firsov S."/>
            <person name="Vlcek C."/>
            <person name="Logacheva M.D."/>
            <person name="Field M."/>
            <person name="Filatov D."/>
            <person name="Flegontova O."/>
            <person name="Gerasimov E."/>
            <person name="Jackson A.P."/>
            <person name="Kelly S."/>
            <person name="Opperdoes F."/>
            <person name="O'Reilly A."/>
            <person name="Votypka J."/>
            <person name="Yurchenko V."/>
            <person name="Lukes J."/>
        </authorList>
    </citation>
    <scope>NUCLEOTIDE SEQUENCE [LARGE SCALE GENOMIC DNA]</scope>
    <source>
        <strain evidence="3">H10</strain>
    </source>
</reference>
<name>A0A0M9FWB2_LEPPY</name>
<organism evidence="3 4">
    <name type="scientific">Leptomonas pyrrhocoris</name>
    <name type="common">Firebug parasite</name>
    <dbReference type="NCBI Taxonomy" id="157538"/>
    <lineage>
        <taxon>Eukaryota</taxon>
        <taxon>Discoba</taxon>
        <taxon>Euglenozoa</taxon>
        <taxon>Kinetoplastea</taxon>
        <taxon>Metakinetoplastina</taxon>
        <taxon>Trypanosomatida</taxon>
        <taxon>Trypanosomatidae</taxon>
        <taxon>Leishmaniinae</taxon>
        <taxon>Leptomonas</taxon>
    </lineage>
</organism>
<feature type="compositionally biased region" description="Low complexity" evidence="2">
    <location>
        <begin position="187"/>
        <end position="202"/>
    </location>
</feature>
<dbReference type="Proteomes" id="UP000037923">
    <property type="component" value="Unassembled WGS sequence"/>
</dbReference>
<dbReference type="OMA" id="DFAWPRT"/>
<evidence type="ECO:0000313" key="3">
    <source>
        <dbReference type="EMBL" id="KPA77216.1"/>
    </source>
</evidence>
<feature type="compositionally biased region" description="Basic and acidic residues" evidence="2">
    <location>
        <begin position="365"/>
        <end position="374"/>
    </location>
</feature>
<evidence type="ECO:0000313" key="4">
    <source>
        <dbReference type="Proteomes" id="UP000037923"/>
    </source>
</evidence>
<sequence>MPRKVGVQRCDQAVFPFSVAAVPSSSPAGASPNTVDDAHLRNDEARLYLALKRDERVRVLQRDRQSHYDSYAALAQWCIAQREDGAVGLVPVSLLHRVPGAAFTLRSTSPAATATGQQQGGVSSLQRRDVRALETKSLLPQDTDGEADVEDEVLLRRRRQTSLQDRVQALQSSSRPVKLLLQENLRTTATGATTPSSPSSSSCGHVRRPAHRNATTYPPAEGAKDEDVERAQLTDEAAHMSAELLWLQSDVLPRLSAACEAAQVKLLTEEKEERMRTTDSPSRSWTAPNAECGIAAEQQRQRVAEQLTVAHALRAWLERKAAHSSDRDSSGDDENGVLFAADAHTHADTVKVLSSRDLNRPSGGDSDKRESTCFPDDNKNHVAYRVDHLCRLVEEERETMRSYRDQTRELRQRLASLHQLSSDLAAEEAALQPSELALKIVVAAQAGNADPSADPWPRTLPGLTEEEDEALRSSVAMRDKYARKLQAIDPTCFRGPTTAANSLDLSDINGGLVSARSLTTSTEEKNLFSRLLDTPERPANAPATDTATGAGVNTPLSYGSAQVVERLRLVLAKGDGEYAQLQAKLNTLQEFCDTYGPTAREIDAQLQRGRHILAKKRNHLAQL</sequence>
<dbReference type="EMBL" id="LGTL01000017">
    <property type="protein sequence ID" value="KPA77216.1"/>
    <property type="molecule type" value="Genomic_DNA"/>
</dbReference>
<dbReference type="AlphaFoldDB" id="A0A0M9FWB2"/>
<feature type="coiled-coil region" evidence="1">
    <location>
        <begin position="393"/>
        <end position="420"/>
    </location>
</feature>